<protein>
    <submittedName>
        <fullName evidence="2">Uncharacterized protein</fullName>
    </submittedName>
</protein>
<reference evidence="2 3" key="1">
    <citation type="submission" date="2020-08" db="EMBL/GenBank/DDBJ databases">
        <title>Sequencing the genomes of 1000 actinobacteria strains.</title>
        <authorList>
            <person name="Klenk H.-P."/>
        </authorList>
    </citation>
    <scope>NUCLEOTIDE SEQUENCE [LARGE SCALE GENOMIC DNA]</scope>
    <source>
        <strain evidence="2 3">DSM 15626</strain>
    </source>
</reference>
<evidence type="ECO:0000313" key="3">
    <source>
        <dbReference type="Proteomes" id="UP000553957"/>
    </source>
</evidence>
<gene>
    <name evidence="2" type="ORF">HNR71_001985</name>
</gene>
<organism evidence="2 3">
    <name type="scientific">Kribbella sandramycini</name>
    <dbReference type="NCBI Taxonomy" id="60450"/>
    <lineage>
        <taxon>Bacteria</taxon>
        <taxon>Bacillati</taxon>
        <taxon>Actinomycetota</taxon>
        <taxon>Actinomycetes</taxon>
        <taxon>Propionibacteriales</taxon>
        <taxon>Kribbellaceae</taxon>
        <taxon>Kribbella</taxon>
    </lineage>
</organism>
<dbReference type="Proteomes" id="UP000553957">
    <property type="component" value="Unassembled WGS sequence"/>
</dbReference>
<evidence type="ECO:0000313" key="2">
    <source>
        <dbReference type="EMBL" id="MBB6566348.1"/>
    </source>
</evidence>
<dbReference type="EMBL" id="JACHKF010000001">
    <property type="protein sequence ID" value="MBB6566348.1"/>
    <property type="molecule type" value="Genomic_DNA"/>
</dbReference>
<evidence type="ECO:0000256" key="1">
    <source>
        <dbReference type="SAM" id="Phobius"/>
    </source>
</evidence>
<sequence>MTGDFLPERRRASVFSQLVTILLLLVAAGVAAWLLL</sequence>
<keyword evidence="1" id="KW-1133">Transmembrane helix</keyword>
<comment type="caution">
    <text evidence="2">The sequence shown here is derived from an EMBL/GenBank/DDBJ whole genome shotgun (WGS) entry which is preliminary data.</text>
</comment>
<feature type="transmembrane region" description="Helical" evidence="1">
    <location>
        <begin position="12"/>
        <end position="35"/>
    </location>
</feature>
<name>A0A841S2G2_9ACTN</name>
<keyword evidence="1" id="KW-0472">Membrane</keyword>
<keyword evidence="1" id="KW-0812">Transmembrane</keyword>
<dbReference type="AlphaFoldDB" id="A0A841S2G2"/>
<proteinExistence type="predicted"/>
<accession>A0A841S2G2</accession>